<evidence type="ECO:0000256" key="1">
    <source>
        <dbReference type="SAM" id="Phobius"/>
    </source>
</evidence>
<reference evidence="2" key="1">
    <citation type="submission" date="2020-04" db="EMBL/GenBank/DDBJ databases">
        <authorList>
            <person name="Zhang T."/>
        </authorList>
    </citation>
    <scope>NUCLEOTIDE SEQUENCE</scope>
    <source>
        <strain evidence="2">HKST-UBA14</strain>
    </source>
</reference>
<evidence type="ECO:0000313" key="3">
    <source>
        <dbReference type="Proteomes" id="UP000783287"/>
    </source>
</evidence>
<keyword evidence="1" id="KW-0812">Transmembrane</keyword>
<gene>
    <name evidence="2" type="ORF">KC909_04390</name>
</gene>
<accession>A0A955L6F8</accession>
<name>A0A955L6F8_9BACT</name>
<evidence type="ECO:0000313" key="2">
    <source>
        <dbReference type="EMBL" id="MCA9383581.1"/>
    </source>
</evidence>
<organism evidence="2 3">
    <name type="scientific">Candidatus Dojkabacteria bacterium</name>
    <dbReference type="NCBI Taxonomy" id="2099670"/>
    <lineage>
        <taxon>Bacteria</taxon>
        <taxon>Candidatus Dojkabacteria</taxon>
    </lineage>
</organism>
<proteinExistence type="predicted"/>
<reference evidence="2" key="2">
    <citation type="journal article" date="2021" name="Microbiome">
        <title>Successional dynamics and alternative stable states in a saline activated sludge microbial community over 9 years.</title>
        <authorList>
            <person name="Wang Y."/>
            <person name="Ye J."/>
            <person name="Ju F."/>
            <person name="Liu L."/>
            <person name="Boyd J.A."/>
            <person name="Deng Y."/>
            <person name="Parks D.H."/>
            <person name="Jiang X."/>
            <person name="Yin X."/>
            <person name="Woodcroft B.J."/>
            <person name="Tyson G.W."/>
            <person name="Hugenholtz P."/>
            <person name="Polz M.F."/>
            <person name="Zhang T."/>
        </authorList>
    </citation>
    <scope>NUCLEOTIDE SEQUENCE</scope>
    <source>
        <strain evidence="2">HKST-UBA14</strain>
    </source>
</reference>
<sequence length="110" mass="12130">GTEKKYSIFYKIYFIVGINLTLIASVLSFLVGPNLIDKIPLNIENFPEILAEEGSVIIDKVDIIAESIIAGLFQVTLMVGIIITVLSIVFWIISLRLSKGTDNNSTNKKS</sequence>
<protein>
    <submittedName>
        <fullName evidence="2">Uncharacterized protein</fullName>
    </submittedName>
</protein>
<feature type="non-terminal residue" evidence="2">
    <location>
        <position position="1"/>
    </location>
</feature>
<keyword evidence="1" id="KW-1133">Transmembrane helix</keyword>
<dbReference type="Proteomes" id="UP000783287">
    <property type="component" value="Unassembled WGS sequence"/>
</dbReference>
<dbReference type="EMBL" id="JAGQLK010000093">
    <property type="protein sequence ID" value="MCA9383581.1"/>
    <property type="molecule type" value="Genomic_DNA"/>
</dbReference>
<comment type="caution">
    <text evidence="2">The sequence shown here is derived from an EMBL/GenBank/DDBJ whole genome shotgun (WGS) entry which is preliminary data.</text>
</comment>
<feature type="transmembrane region" description="Helical" evidence="1">
    <location>
        <begin position="68"/>
        <end position="93"/>
    </location>
</feature>
<keyword evidence="1" id="KW-0472">Membrane</keyword>
<dbReference type="AlphaFoldDB" id="A0A955L6F8"/>
<feature type="transmembrane region" description="Helical" evidence="1">
    <location>
        <begin position="12"/>
        <end position="31"/>
    </location>
</feature>